<dbReference type="STRING" id="400772.RR49_01419"/>
<accession>A0A0F0LVD9</accession>
<dbReference type="Proteomes" id="UP000033451">
    <property type="component" value="Unassembled WGS sequence"/>
</dbReference>
<feature type="compositionally biased region" description="Low complexity" evidence="1">
    <location>
        <begin position="24"/>
        <end position="70"/>
    </location>
</feature>
<sequence length="202" mass="20355">MLFVLVVVIAAVVFVVIAQPWRGAPQSSSSLSPVDSPAATGAASPSAPPGAVTPGAAASTPTPGGTPGACTANEVTVDPVVDQTSYASGQNPKLSIKLTNTSGVDCTINVGSAQQVFTITSGSDTWWRSTDCQTDPSDQVVTLTAGQSVQSASPLTWDRTRSSVDTCNSTSRPRAGAGGATYHLSVSIGGIPSTQTASFQLN</sequence>
<feature type="region of interest" description="Disordered" evidence="1">
    <location>
        <begin position="23"/>
        <end position="70"/>
    </location>
</feature>
<organism evidence="2 3">
    <name type="scientific">Microbacterium ginsengisoli</name>
    <dbReference type="NCBI Taxonomy" id="400772"/>
    <lineage>
        <taxon>Bacteria</taxon>
        <taxon>Bacillati</taxon>
        <taxon>Actinomycetota</taxon>
        <taxon>Actinomycetes</taxon>
        <taxon>Micrococcales</taxon>
        <taxon>Microbacteriaceae</taxon>
        <taxon>Microbacterium</taxon>
    </lineage>
</organism>
<evidence type="ECO:0000256" key="1">
    <source>
        <dbReference type="SAM" id="MobiDB-lite"/>
    </source>
</evidence>
<dbReference type="AlphaFoldDB" id="A0A0F0LVD9"/>
<evidence type="ECO:0000313" key="3">
    <source>
        <dbReference type="Proteomes" id="UP000033451"/>
    </source>
</evidence>
<name>A0A0F0LVD9_9MICO</name>
<proteinExistence type="predicted"/>
<gene>
    <name evidence="2" type="ORF">RR49_01419</name>
</gene>
<evidence type="ECO:0000313" key="2">
    <source>
        <dbReference type="EMBL" id="KJL36669.1"/>
    </source>
</evidence>
<evidence type="ECO:0008006" key="4">
    <source>
        <dbReference type="Google" id="ProtNLM"/>
    </source>
</evidence>
<dbReference type="PATRIC" id="fig|400772.4.peg.1441"/>
<reference evidence="2 3" key="1">
    <citation type="submission" date="2015-02" db="EMBL/GenBank/DDBJ databases">
        <title>Draft genome sequences of ten Microbacterium spp. with emphasis on heavy metal contaminated environments.</title>
        <authorList>
            <person name="Corretto E."/>
        </authorList>
    </citation>
    <scope>NUCLEOTIDE SEQUENCE [LARGE SCALE GENOMIC DNA]</scope>
    <source>
        <strain evidence="2 3">DSM 18659</strain>
    </source>
</reference>
<dbReference type="EMBL" id="JYIY01000072">
    <property type="protein sequence ID" value="KJL36669.1"/>
    <property type="molecule type" value="Genomic_DNA"/>
</dbReference>
<protein>
    <recommendedName>
        <fullName evidence="4">DUF4232 domain-containing protein</fullName>
    </recommendedName>
</protein>
<comment type="caution">
    <text evidence="2">The sequence shown here is derived from an EMBL/GenBank/DDBJ whole genome shotgun (WGS) entry which is preliminary data.</text>
</comment>
<keyword evidence="3" id="KW-1185">Reference proteome</keyword>